<dbReference type="RefSeq" id="WP_208257632.1">
    <property type="nucleotide sequence ID" value="NZ_JAGEOJ010000008.1"/>
</dbReference>
<reference evidence="1" key="1">
    <citation type="submission" date="2021-03" db="EMBL/GenBank/DDBJ databases">
        <authorList>
            <person name="Kanchanasin P."/>
            <person name="Saeng-In P."/>
            <person name="Phongsopitanun W."/>
            <person name="Yuki M."/>
            <person name="Kudo T."/>
            <person name="Ohkuma M."/>
            <person name="Tanasupawat S."/>
        </authorList>
    </citation>
    <scope>NUCLEOTIDE SEQUENCE</scope>
    <source>
        <strain evidence="1">GKU 128</strain>
    </source>
</reference>
<keyword evidence="2" id="KW-1185">Reference proteome</keyword>
<accession>A0A939T7Y7</accession>
<protein>
    <submittedName>
        <fullName evidence="1">Uncharacterized protein</fullName>
    </submittedName>
</protein>
<name>A0A939T7Y7_9ACTN</name>
<evidence type="ECO:0000313" key="1">
    <source>
        <dbReference type="EMBL" id="MBO2449767.1"/>
    </source>
</evidence>
<sequence length="48" mass="5444">MTMITEVRAIWPERTPVSWSKPLRDDIEAIGAEKFRDLVVSGMIPAVM</sequence>
<proteinExistence type="predicted"/>
<gene>
    <name evidence="1" type="ORF">J4573_21885</name>
</gene>
<dbReference type="Proteomes" id="UP000669179">
    <property type="component" value="Unassembled WGS sequence"/>
</dbReference>
<organism evidence="1 2">
    <name type="scientific">Actinomadura barringtoniae</name>
    <dbReference type="NCBI Taxonomy" id="1427535"/>
    <lineage>
        <taxon>Bacteria</taxon>
        <taxon>Bacillati</taxon>
        <taxon>Actinomycetota</taxon>
        <taxon>Actinomycetes</taxon>
        <taxon>Streptosporangiales</taxon>
        <taxon>Thermomonosporaceae</taxon>
        <taxon>Actinomadura</taxon>
    </lineage>
</organism>
<evidence type="ECO:0000313" key="2">
    <source>
        <dbReference type="Proteomes" id="UP000669179"/>
    </source>
</evidence>
<comment type="caution">
    <text evidence="1">The sequence shown here is derived from an EMBL/GenBank/DDBJ whole genome shotgun (WGS) entry which is preliminary data.</text>
</comment>
<dbReference type="AlphaFoldDB" id="A0A939T7Y7"/>
<dbReference type="EMBL" id="JAGEOJ010000008">
    <property type="protein sequence ID" value="MBO2449767.1"/>
    <property type="molecule type" value="Genomic_DNA"/>
</dbReference>